<accession>N1V8A7</accession>
<sequence length="58" mass="6279">MAEMIWNEGEHIEALDLAGTRISGTVEQVAPEIGAAWIREDGLGERRLVITDDAVASD</sequence>
<evidence type="ECO:0000313" key="2">
    <source>
        <dbReference type="Proteomes" id="UP000010729"/>
    </source>
</evidence>
<gene>
    <name evidence="1" type="ORF">D477_000150</name>
</gene>
<organism evidence="1 2">
    <name type="scientific">Arthrobacter crystallopoietes BAB-32</name>
    <dbReference type="NCBI Taxonomy" id="1246476"/>
    <lineage>
        <taxon>Bacteria</taxon>
        <taxon>Bacillati</taxon>
        <taxon>Actinomycetota</taxon>
        <taxon>Actinomycetes</taxon>
        <taxon>Micrococcales</taxon>
        <taxon>Micrococcaceae</taxon>
        <taxon>Crystallibacter</taxon>
    </lineage>
</organism>
<protein>
    <submittedName>
        <fullName evidence="1">Uncharacterized protein</fullName>
    </submittedName>
</protein>
<keyword evidence="2" id="KW-1185">Reference proteome</keyword>
<name>N1V8A7_9MICC</name>
<comment type="caution">
    <text evidence="1">The sequence shown here is derived from an EMBL/GenBank/DDBJ whole genome shotgun (WGS) entry which is preliminary data.</text>
</comment>
<proteinExistence type="predicted"/>
<dbReference type="RefSeq" id="WP_005266090.1">
    <property type="nucleotide sequence ID" value="NZ_ANPE02000007.1"/>
</dbReference>
<evidence type="ECO:0000313" key="1">
    <source>
        <dbReference type="EMBL" id="EMY36234.1"/>
    </source>
</evidence>
<dbReference type="EMBL" id="ANPE02000007">
    <property type="protein sequence ID" value="EMY36234.1"/>
    <property type="molecule type" value="Genomic_DNA"/>
</dbReference>
<dbReference type="Proteomes" id="UP000010729">
    <property type="component" value="Unassembled WGS sequence"/>
</dbReference>
<reference evidence="1 2" key="1">
    <citation type="journal article" date="2013" name="Genome Announc.">
        <title>Draft Genome Sequence of Arthrobacter crystallopoietes Strain BAB-32, Revealing Genes for Bioremediation.</title>
        <authorList>
            <person name="Joshi M.N."/>
            <person name="Pandit A.S."/>
            <person name="Sharma A."/>
            <person name="Pandya R.V."/>
            <person name="Desai S.M."/>
            <person name="Saxena A.K."/>
            <person name="Bagatharia S.B."/>
        </authorList>
    </citation>
    <scope>NUCLEOTIDE SEQUENCE [LARGE SCALE GENOMIC DNA]</scope>
    <source>
        <strain evidence="1 2">BAB-32</strain>
    </source>
</reference>
<dbReference type="AlphaFoldDB" id="N1V8A7"/>